<comment type="similarity">
    <text evidence="1">Belongs to the GLTP family.</text>
</comment>
<dbReference type="OrthoDB" id="116883at2759"/>
<accession>A0A132AC00</accession>
<evidence type="ECO:0000313" key="5">
    <source>
        <dbReference type="EnsemblMetazoa" id="KAF7495251.1"/>
    </source>
</evidence>
<name>A0A132AC00_SARSC</name>
<dbReference type="SUPFAM" id="SSF110004">
    <property type="entry name" value="Glycolipid transfer protein, GLTP"/>
    <property type="match status" value="1"/>
</dbReference>
<dbReference type="AlphaFoldDB" id="A0A132AC00"/>
<evidence type="ECO:0000313" key="3">
    <source>
        <dbReference type="EMBL" id="KAF7495251.1"/>
    </source>
</evidence>
<proteinExistence type="inferred from homology"/>
<sequence>MPEIQNEIANDNKDFDLSSVCNYFLSSIENQNQIKLLDYLEGYRELIKFFDVFGTLFGFVTQDVYSKIEILKNYTLDETVRSNYESVRLMMDFERNENLLTDRERPSGSRTLLRLHRALEFISKFLHEIIEISDEQSTATITRNAYRITLARYHPWYIRNMVQLAIFALPCRRTIIERIFGQAKLESLRNDSIKINENLKELADITDQVFHYTQRLYEEYNLLDLP</sequence>
<dbReference type="Proteomes" id="UP000070412">
    <property type="component" value="Unassembled WGS sequence"/>
</dbReference>
<dbReference type="PANTHER" id="PTHR10219:SF43">
    <property type="entry name" value="GLYCOLIPID TRANSFER PROTEIN DOMAIN-CONTAINING PROTEIN"/>
    <property type="match status" value="1"/>
</dbReference>
<dbReference type="GO" id="GO:1902388">
    <property type="term" value="F:ceramide 1-phosphate transfer activity"/>
    <property type="evidence" value="ECO:0007669"/>
    <property type="project" value="TreeGrafter"/>
</dbReference>
<dbReference type="FunFam" id="1.10.3520.10:FF:000002">
    <property type="entry name" value="Ceramide-1-phosphate transfer protein"/>
    <property type="match status" value="1"/>
</dbReference>
<dbReference type="VEuPathDB" id="VectorBase:SSCA010175"/>
<dbReference type="Gene3D" id="1.10.3520.10">
    <property type="entry name" value="Glycolipid transfer protein"/>
    <property type="match status" value="1"/>
</dbReference>
<reference evidence="4 7" key="1">
    <citation type="journal article" date="2015" name="Parasit. Vectors">
        <title>Draft genome of the scabies mite.</title>
        <authorList>
            <person name="Rider S.D.Jr."/>
            <person name="Morgan M.S."/>
            <person name="Arlian L.G."/>
        </authorList>
    </citation>
    <scope>NUCLEOTIDE SEQUENCE [LARGE SCALE GENOMIC DNA]</scope>
    <source>
        <strain evidence="4">Arlian Lab</strain>
    </source>
</reference>
<feature type="domain" description="Glycolipid transfer protein" evidence="2">
    <location>
        <begin position="34"/>
        <end position="179"/>
    </location>
</feature>
<gene>
    <name evidence="3" type="primary">SSS_324g</name>
    <name evidence="4" type="ORF">QR98_0069160</name>
    <name evidence="3" type="ORF">SSS_324</name>
</gene>
<dbReference type="PANTHER" id="PTHR10219">
    <property type="entry name" value="GLYCOLIPID TRANSFER PROTEIN-RELATED"/>
    <property type="match status" value="1"/>
</dbReference>
<dbReference type="EnsemblMetazoa" id="SSS_324s_mrna">
    <property type="protein sequence ID" value="KAF7495251.1"/>
    <property type="gene ID" value="SSS_324"/>
</dbReference>
<dbReference type="EMBL" id="WVUK01000049">
    <property type="protein sequence ID" value="KAF7495251.1"/>
    <property type="molecule type" value="Genomic_DNA"/>
</dbReference>
<organism evidence="4 7">
    <name type="scientific">Sarcoptes scabiei</name>
    <name type="common">Itch mite</name>
    <name type="synonym">Acarus scabiei</name>
    <dbReference type="NCBI Taxonomy" id="52283"/>
    <lineage>
        <taxon>Eukaryota</taxon>
        <taxon>Metazoa</taxon>
        <taxon>Ecdysozoa</taxon>
        <taxon>Arthropoda</taxon>
        <taxon>Chelicerata</taxon>
        <taxon>Arachnida</taxon>
        <taxon>Acari</taxon>
        <taxon>Acariformes</taxon>
        <taxon>Sarcoptiformes</taxon>
        <taxon>Astigmata</taxon>
        <taxon>Psoroptidia</taxon>
        <taxon>Sarcoptoidea</taxon>
        <taxon>Sarcoptidae</taxon>
        <taxon>Sarcoptinae</taxon>
        <taxon>Sarcoptes</taxon>
    </lineage>
</organism>
<evidence type="ECO:0000313" key="7">
    <source>
        <dbReference type="Proteomes" id="UP000616769"/>
    </source>
</evidence>
<dbReference type="InterPro" id="IPR036497">
    <property type="entry name" value="GLTP_sf"/>
</dbReference>
<dbReference type="Proteomes" id="UP000616769">
    <property type="component" value="Unassembled WGS sequence"/>
</dbReference>
<dbReference type="Pfam" id="PF08718">
    <property type="entry name" value="GLTP"/>
    <property type="match status" value="1"/>
</dbReference>
<dbReference type="EMBL" id="JXLN01012366">
    <property type="protein sequence ID" value="KPM08399.1"/>
    <property type="molecule type" value="Genomic_DNA"/>
</dbReference>
<dbReference type="GO" id="GO:1902387">
    <property type="term" value="F:ceramide 1-phosphate binding"/>
    <property type="evidence" value="ECO:0007669"/>
    <property type="project" value="TreeGrafter"/>
</dbReference>
<evidence type="ECO:0000259" key="2">
    <source>
        <dbReference type="Pfam" id="PF08718"/>
    </source>
</evidence>
<reference evidence="3" key="3">
    <citation type="submission" date="2020-01" db="EMBL/GenBank/DDBJ databases">
        <authorList>
            <person name="Korhonen P.K.K."/>
            <person name="Guangxu M.G."/>
            <person name="Wang T.W."/>
            <person name="Stroehlein A.J.S."/>
            <person name="Young N.D."/>
            <person name="Ang C.-S.A."/>
            <person name="Fernando D.W.F."/>
            <person name="Lu H.L."/>
            <person name="Taylor S.T."/>
            <person name="Ehtesham M.E.M."/>
            <person name="Najaraj S.H.N."/>
            <person name="Harsha G.H.G."/>
            <person name="Madugundu A.M."/>
            <person name="Renuse S.R."/>
            <person name="Holt D.H."/>
            <person name="Pandey A.P."/>
            <person name="Papenfuss A.P."/>
            <person name="Gasser R.B.G."/>
            <person name="Fischer K.F."/>
        </authorList>
    </citation>
    <scope>NUCLEOTIDE SEQUENCE</scope>
    <source>
        <strain evidence="3">SSS_KF_BRIS2020</strain>
    </source>
</reference>
<protein>
    <submittedName>
        <fullName evidence="3">Ceramide-1-phosphate transfer protein</fullName>
    </submittedName>
    <submittedName>
        <fullName evidence="4">Glycolipid transfer protein domain-containing protein 1-like protein</fullName>
    </submittedName>
</protein>
<evidence type="ECO:0000313" key="6">
    <source>
        <dbReference type="Proteomes" id="UP000070412"/>
    </source>
</evidence>
<dbReference type="InterPro" id="IPR014830">
    <property type="entry name" value="Glycolipid_transfer_prot_dom"/>
</dbReference>
<keyword evidence="6" id="KW-1185">Reference proteome</keyword>
<dbReference type="GO" id="GO:0005829">
    <property type="term" value="C:cytosol"/>
    <property type="evidence" value="ECO:0007669"/>
    <property type="project" value="TreeGrafter"/>
</dbReference>
<evidence type="ECO:0000313" key="4">
    <source>
        <dbReference type="EMBL" id="KPM08399.1"/>
    </source>
</evidence>
<reference evidence="5" key="4">
    <citation type="submission" date="2022-06" db="UniProtKB">
        <authorList>
            <consortium name="EnsemblMetazoa"/>
        </authorList>
    </citation>
    <scope>IDENTIFICATION</scope>
</reference>
<dbReference type="GO" id="GO:0016020">
    <property type="term" value="C:membrane"/>
    <property type="evidence" value="ECO:0007669"/>
    <property type="project" value="TreeGrafter"/>
</dbReference>
<evidence type="ECO:0000256" key="1">
    <source>
        <dbReference type="ARBA" id="ARBA00007148"/>
    </source>
</evidence>
<dbReference type="GO" id="GO:0032691">
    <property type="term" value="P:negative regulation of interleukin-1 beta production"/>
    <property type="evidence" value="ECO:0007669"/>
    <property type="project" value="UniProtKB-ARBA"/>
</dbReference>
<reference evidence="6" key="2">
    <citation type="journal article" date="2020" name="PLoS Negl. Trop. Dis.">
        <title>High-quality nuclear genome for Sarcoptes scabiei-A critical resource for a neglected parasite.</title>
        <authorList>
            <person name="Korhonen P.K."/>
            <person name="Gasser R.B."/>
            <person name="Ma G."/>
            <person name="Wang T."/>
            <person name="Stroehlein A.J."/>
            <person name="Young N.D."/>
            <person name="Ang C.S."/>
            <person name="Fernando D.D."/>
            <person name="Lu H.C."/>
            <person name="Taylor S."/>
            <person name="Reynolds S.L."/>
            <person name="Mofiz E."/>
            <person name="Najaraj S.H."/>
            <person name="Gowda H."/>
            <person name="Madugundu A."/>
            <person name="Renuse S."/>
            <person name="Holt D."/>
            <person name="Pandey A."/>
            <person name="Papenfuss A.T."/>
            <person name="Fischer K."/>
        </authorList>
    </citation>
    <scope>NUCLEOTIDE SEQUENCE [LARGE SCALE GENOMIC DNA]</scope>
</reference>